<proteinExistence type="predicted"/>
<dbReference type="EMBL" id="CP146369">
    <property type="protein sequence ID" value="WWT55741.1"/>
    <property type="molecule type" value="Genomic_DNA"/>
</dbReference>
<evidence type="ECO:0000313" key="5">
    <source>
        <dbReference type="Proteomes" id="UP001363460"/>
    </source>
</evidence>
<name>A0ABZ2IDR5_9CAUL</name>
<accession>A0ABZ2IDR5</accession>
<evidence type="ECO:0000259" key="2">
    <source>
        <dbReference type="Pfam" id="PF12708"/>
    </source>
</evidence>
<dbReference type="RefSeq" id="WP_338578095.1">
    <property type="nucleotide sequence ID" value="NZ_CP146369.1"/>
</dbReference>
<feature type="region of interest" description="Disordered" evidence="1">
    <location>
        <begin position="524"/>
        <end position="543"/>
    </location>
</feature>
<dbReference type="InterPro" id="IPR006626">
    <property type="entry name" value="PbH1"/>
</dbReference>
<gene>
    <name evidence="4" type="ORF">V8J38_04685</name>
</gene>
<dbReference type="Pfam" id="PF12708">
    <property type="entry name" value="Pect-lyase_RHGA_epim"/>
    <property type="match status" value="1"/>
</dbReference>
<evidence type="ECO:0000259" key="3">
    <source>
        <dbReference type="Pfam" id="PF13229"/>
    </source>
</evidence>
<organism evidence="4 5">
    <name type="scientific">Brevundimonas olei</name>
    <dbReference type="NCBI Taxonomy" id="657642"/>
    <lineage>
        <taxon>Bacteria</taxon>
        <taxon>Pseudomonadati</taxon>
        <taxon>Pseudomonadota</taxon>
        <taxon>Alphaproteobacteria</taxon>
        <taxon>Caulobacterales</taxon>
        <taxon>Caulobacteraceae</taxon>
        <taxon>Brevundimonas</taxon>
    </lineage>
</organism>
<feature type="compositionally biased region" description="Basic and acidic residues" evidence="1">
    <location>
        <begin position="530"/>
        <end position="543"/>
    </location>
</feature>
<dbReference type="SUPFAM" id="SSF51126">
    <property type="entry name" value="Pectin lyase-like"/>
    <property type="match status" value="1"/>
</dbReference>
<reference evidence="4 5" key="1">
    <citation type="submission" date="2024-02" db="EMBL/GenBank/DDBJ databases">
        <title>Distribution and functional of Brevundimonas-related endobacteria within Verticillium dahliae.</title>
        <authorList>
            <person name="Zeng H."/>
        </authorList>
    </citation>
    <scope>NUCLEOTIDE SEQUENCE [LARGE SCALE GENOMIC DNA]</scope>
    <source>
        <strain evidence="4 5">TRM 44200</strain>
    </source>
</reference>
<protein>
    <submittedName>
        <fullName evidence="4">Glycosyl hydrolase family 28-related protein</fullName>
    </submittedName>
</protein>
<feature type="domain" description="Rhamnogalacturonase A/B/Epimerase-like pectate lyase" evidence="2">
    <location>
        <begin position="41"/>
        <end position="96"/>
    </location>
</feature>
<feature type="domain" description="Right handed beta helix" evidence="3">
    <location>
        <begin position="183"/>
        <end position="280"/>
    </location>
</feature>
<evidence type="ECO:0000313" key="4">
    <source>
        <dbReference type="EMBL" id="WWT55741.1"/>
    </source>
</evidence>
<sequence>MADGALGERAEFSRRFATLGLGAAMAMSPTIVRASGSLSGFYNVRDYGAAGDGIAIDSDAINKAIEAASAKGGGTVVVPPGHYLCFSIRLRSFITLVLMNGSVIEAADPRKHAGRYDLPENVFEEQLQDYGVSHFHNSLIYGDGVTDVAIIGKGLIHGIGLDREGPTPRWHGMAGWKSPSEQGLTADEARRAIPREMAYEGRGNKAVAFTRCRNILLRDFTILQGGHFACYVLGSTNVRIDGLTVDTDRDGIDIDACRDVRVTNCLVNAPKDDAIVLKSSMALQEFRMCEDVSVIGCKTSGYLLGTVVDGTYQPSPYMSVDNVGVLGRIKLGTDSAAGFRNILVSDCTCENTRGLQMGAIDGGVLEDVVFSNIILRNPVNHPIFVRLSARNRAPRGAQMSRVRRIRFSNINVSGARGDFVSGVVGIPGGTIEDVSFSDIHVRSSGGGTREDASRDIPERINSSLEPSFMGTFPAHGLYVRHARNISVKDTTFEVEEADARPAVVMDDVQGAVIDGLRSSAAPRGAVRTVRSRDIRTGDVSRLT</sequence>
<dbReference type="Proteomes" id="UP001363460">
    <property type="component" value="Chromosome"/>
</dbReference>
<dbReference type="InterPro" id="IPR024535">
    <property type="entry name" value="RHGA/B-epi-like_pectate_lyase"/>
</dbReference>
<dbReference type="Gene3D" id="2.160.20.10">
    <property type="entry name" value="Single-stranded right-handed beta-helix, Pectin lyase-like"/>
    <property type="match status" value="1"/>
</dbReference>
<dbReference type="InterPro" id="IPR011050">
    <property type="entry name" value="Pectin_lyase_fold/virulence"/>
</dbReference>
<keyword evidence="5" id="KW-1185">Reference proteome</keyword>
<dbReference type="PANTHER" id="PTHR31339:SF9">
    <property type="entry name" value="PLASMIN AND FIBRONECTIN-BINDING PROTEIN A"/>
    <property type="match status" value="1"/>
</dbReference>
<keyword evidence="4" id="KW-0378">Hydrolase</keyword>
<dbReference type="PANTHER" id="PTHR31339">
    <property type="entry name" value="PECTIN LYASE-RELATED"/>
    <property type="match status" value="1"/>
</dbReference>
<dbReference type="SMART" id="SM00710">
    <property type="entry name" value="PbH1"/>
    <property type="match status" value="6"/>
</dbReference>
<evidence type="ECO:0000256" key="1">
    <source>
        <dbReference type="SAM" id="MobiDB-lite"/>
    </source>
</evidence>
<dbReference type="InterPro" id="IPR039448">
    <property type="entry name" value="Beta_helix"/>
</dbReference>
<dbReference type="GO" id="GO:0016787">
    <property type="term" value="F:hydrolase activity"/>
    <property type="evidence" value="ECO:0007669"/>
    <property type="project" value="UniProtKB-KW"/>
</dbReference>
<dbReference type="InterPro" id="IPR051801">
    <property type="entry name" value="GH28_Enzymes"/>
</dbReference>
<dbReference type="Pfam" id="PF13229">
    <property type="entry name" value="Beta_helix"/>
    <property type="match status" value="1"/>
</dbReference>
<dbReference type="InterPro" id="IPR012334">
    <property type="entry name" value="Pectin_lyas_fold"/>
</dbReference>